<name>A0A7W6P4M7_9SPHI</name>
<proteinExistence type="predicted"/>
<evidence type="ECO:0000313" key="4">
    <source>
        <dbReference type="Proteomes" id="UP000642938"/>
    </source>
</evidence>
<dbReference type="RefSeq" id="WP_183762252.1">
    <property type="nucleotide sequence ID" value="NZ_BMHZ01000001.1"/>
</dbReference>
<gene>
    <name evidence="1" type="ORF">GCM10007422_09050</name>
    <name evidence="2" type="ORF">GGQ60_001730</name>
</gene>
<reference evidence="1" key="4">
    <citation type="submission" date="2024-05" db="EMBL/GenBank/DDBJ databases">
        <authorList>
            <person name="Sun Q."/>
            <person name="Zhou Y."/>
        </authorList>
    </citation>
    <scope>NUCLEOTIDE SEQUENCE</scope>
    <source>
        <strain evidence="1">CGMCC 1.15287</strain>
    </source>
</reference>
<sequence>MSKKKKAYIPTNDLMADAFELLSKSDKFIVIGQYTDEEGRIVSEIKHQTNGTLDTALYLRDWSELLMEKADHQDQLRNILDENGIDGL</sequence>
<keyword evidence="4" id="KW-1185">Reference proteome</keyword>
<dbReference type="AlphaFoldDB" id="A0A7W6P4M7"/>
<protein>
    <submittedName>
        <fullName evidence="2">Uncharacterized protein</fullName>
    </submittedName>
</protein>
<reference evidence="4" key="2">
    <citation type="journal article" date="2019" name="Int. J. Syst. Evol. Microbiol.">
        <title>The Global Catalogue of Microorganisms (GCM) 10K type strain sequencing project: providing services to taxonomists for standard genome sequencing and annotation.</title>
        <authorList>
            <consortium name="The Broad Institute Genomics Platform"/>
            <consortium name="The Broad Institute Genome Sequencing Center for Infectious Disease"/>
            <person name="Wu L."/>
            <person name="Ma J."/>
        </authorList>
    </citation>
    <scope>NUCLEOTIDE SEQUENCE [LARGE SCALE GENOMIC DNA]</scope>
    <source>
        <strain evidence="4">CGMCC 1.15287</strain>
    </source>
</reference>
<dbReference type="Proteomes" id="UP000532273">
    <property type="component" value="Unassembled WGS sequence"/>
</dbReference>
<reference evidence="1" key="1">
    <citation type="journal article" date="2014" name="Int. J. Syst. Evol. Microbiol.">
        <title>Complete genome of a new Firmicutes species belonging to the dominant human colonic microbiota ('Ruminococcus bicirculans') reveals two chromosomes and a selective capacity to utilize plant glucans.</title>
        <authorList>
            <consortium name="NISC Comparative Sequencing Program"/>
            <person name="Wegmann U."/>
            <person name="Louis P."/>
            <person name="Goesmann A."/>
            <person name="Henrissat B."/>
            <person name="Duncan S.H."/>
            <person name="Flint H.J."/>
        </authorList>
    </citation>
    <scope>NUCLEOTIDE SEQUENCE</scope>
    <source>
        <strain evidence="1">CGMCC 1.15287</strain>
    </source>
</reference>
<evidence type="ECO:0000313" key="1">
    <source>
        <dbReference type="EMBL" id="GGG97287.1"/>
    </source>
</evidence>
<dbReference type="Proteomes" id="UP000642938">
    <property type="component" value="Unassembled WGS sequence"/>
</dbReference>
<accession>A0A7W6P4M7</accession>
<organism evidence="2 3">
    <name type="scientific">Pedobacter zeae</name>
    <dbReference type="NCBI Taxonomy" id="1737356"/>
    <lineage>
        <taxon>Bacteria</taxon>
        <taxon>Pseudomonadati</taxon>
        <taxon>Bacteroidota</taxon>
        <taxon>Sphingobacteriia</taxon>
        <taxon>Sphingobacteriales</taxon>
        <taxon>Sphingobacteriaceae</taxon>
        <taxon>Pedobacter</taxon>
    </lineage>
</organism>
<dbReference type="EMBL" id="JACIEF010000002">
    <property type="protein sequence ID" value="MBB4107749.1"/>
    <property type="molecule type" value="Genomic_DNA"/>
</dbReference>
<comment type="caution">
    <text evidence="2">The sequence shown here is derived from an EMBL/GenBank/DDBJ whole genome shotgun (WGS) entry which is preliminary data.</text>
</comment>
<dbReference type="EMBL" id="BMHZ01000001">
    <property type="protein sequence ID" value="GGG97287.1"/>
    <property type="molecule type" value="Genomic_DNA"/>
</dbReference>
<evidence type="ECO:0000313" key="3">
    <source>
        <dbReference type="Proteomes" id="UP000532273"/>
    </source>
</evidence>
<evidence type="ECO:0000313" key="2">
    <source>
        <dbReference type="EMBL" id="MBB4107749.1"/>
    </source>
</evidence>
<reference evidence="2 3" key="3">
    <citation type="submission" date="2020-08" db="EMBL/GenBank/DDBJ databases">
        <title>Genomic Encyclopedia of Type Strains, Phase IV (KMG-IV): sequencing the most valuable type-strain genomes for metagenomic binning, comparative biology and taxonomic classification.</title>
        <authorList>
            <person name="Goeker M."/>
        </authorList>
    </citation>
    <scope>NUCLEOTIDE SEQUENCE [LARGE SCALE GENOMIC DNA]</scope>
    <source>
        <strain evidence="2 3">DSM 100774</strain>
    </source>
</reference>